<sequence>MATTTEQSLDQVKHHLGMGAIPYEHGTAFRVWAPNADSVAVIGEFNDWNAETHLMTREEHGYWYADIQGAKPGQRYRFMIRNGEQELSRIDPYARKVTNSVGDGIIYEPDRFEWEGDAFELPTYNQLVIYEMHVGTFNRHDETGPGGFHDAGDNDAVDNEPDPEPYDGHDYSDTVALAPYSFQIFSQDPQRP</sequence>
<keyword evidence="4" id="KW-0378">Hydrolase</keyword>
<dbReference type="RefSeq" id="WP_146432186.1">
    <property type="nucleotide sequence ID" value="NZ_SJPF01000003.1"/>
</dbReference>
<reference evidence="4 5" key="1">
    <citation type="submission" date="2019-02" db="EMBL/GenBank/DDBJ databases">
        <title>Deep-cultivation of Planctomycetes and their phenomic and genomic characterization uncovers novel biology.</title>
        <authorList>
            <person name="Wiegand S."/>
            <person name="Jogler M."/>
            <person name="Boedeker C."/>
            <person name="Pinto D."/>
            <person name="Vollmers J."/>
            <person name="Rivas-Marin E."/>
            <person name="Kohn T."/>
            <person name="Peeters S.H."/>
            <person name="Heuer A."/>
            <person name="Rast P."/>
            <person name="Oberbeckmann S."/>
            <person name="Bunk B."/>
            <person name="Jeske O."/>
            <person name="Meyerdierks A."/>
            <person name="Storesund J.E."/>
            <person name="Kallscheuer N."/>
            <person name="Luecker S."/>
            <person name="Lage O.M."/>
            <person name="Pohl T."/>
            <person name="Merkel B.J."/>
            <person name="Hornburger P."/>
            <person name="Mueller R.-W."/>
            <person name="Bruemmer F."/>
            <person name="Labrenz M."/>
            <person name="Spormann A.M."/>
            <person name="Op Den Camp H."/>
            <person name="Overmann J."/>
            <person name="Amann R."/>
            <person name="Jetten M.S.M."/>
            <person name="Mascher T."/>
            <person name="Medema M.H."/>
            <person name="Devos D.P."/>
            <person name="Kaster A.-K."/>
            <person name="Ovreas L."/>
            <person name="Rohde M."/>
            <person name="Galperin M.Y."/>
            <person name="Jogler C."/>
        </authorList>
    </citation>
    <scope>NUCLEOTIDE SEQUENCE [LARGE SCALE GENOMIC DNA]</scope>
    <source>
        <strain evidence="4 5">Enr8</strain>
    </source>
</reference>
<feature type="compositionally biased region" description="Acidic residues" evidence="2">
    <location>
        <begin position="153"/>
        <end position="165"/>
    </location>
</feature>
<dbReference type="PANTHER" id="PTHR43651">
    <property type="entry name" value="1,4-ALPHA-GLUCAN-BRANCHING ENZYME"/>
    <property type="match status" value="1"/>
</dbReference>
<evidence type="ECO:0000313" key="4">
    <source>
        <dbReference type="EMBL" id="TWT32853.1"/>
    </source>
</evidence>
<keyword evidence="1" id="KW-0119">Carbohydrate metabolism</keyword>
<dbReference type="Proteomes" id="UP000318878">
    <property type="component" value="Unassembled WGS sequence"/>
</dbReference>
<dbReference type="InterPro" id="IPR017853">
    <property type="entry name" value="GH"/>
</dbReference>
<dbReference type="EMBL" id="SJPF01000003">
    <property type="protein sequence ID" value="TWT32853.1"/>
    <property type="molecule type" value="Genomic_DNA"/>
</dbReference>
<dbReference type="SUPFAM" id="SSF51445">
    <property type="entry name" value="(Trans)glycosidases"/>
    <property type="match status" value="1"/>
</dbReference>
<gene>
    <name evidence="4" type="primary">amyX</name>
    <name evidence="4" type="ORF">Enr8_26600</name>
</gene>
<dbReference type="InterPro" id="IPR013783">
    <property type="entry name" value="Ig-like_fold"/>
</dbReference>
<dbReference type="AlphaFoldDB" id="A0A5C5V4F0"/>
<evidence type="ECO:0000256" key="1">
    <source>
        <dbReference type="ARBA" id="ARBA00023277"/>
    </source>
</evidence>
<keyword evidence="5" id="KW-1185">Reference proteome</keyword>
<dbReference type="PANTHER" id="PTHR43651:SF11">
    <property type="entry name" value="MALTO-OLIGOSYLTREHALOSE TREHALOHYDROLASE"/>
    <property type="match status" value="1"/>
</dbReference>
<dbReference type="Pfam" id="PF02922">
    <property type="entry name" value="CBM_48"/>
    <property type="match status" value="1"/>
</dbReference>
<accession>A0A5C5V4F0</accession>
<dbReference type="GO" id="GO:0051060">
    <property type="term" value="F:pullulanase activity"/>
    <property type="evidence" value="ECO:0007669"/>
    <property type="project" value="UniProtKB-EC"/>
</dbReference>
<dbReference type="EC" id="3.2.1.41" evidence="4"/>
<protein>
    <submittedName>
        <fullName evidence="4">Pullulanase</fullName>
        <ecNumber evidence="4">3.2.1.41</ecNumber>
    </submittedName>
</protein>
<organism evidence="4 5">
    <name type="scientific">Blastopirellula retiformator</name>
    <dbReference type="NCBI Taxonomy" id="2527970"/>
    <lineage>
        <taxon>Bacteria</taxon>
        <taxon>Pseudomonadati</taxon>
        <taxon>Planctomycetota</taxon>
        <taxon>Planctomycetia</taxon>
        <taxon>Pirellulales</taxon>
        <taxon>Pirellulaceae</taxon>
        <taxon>Blastopirellula</taxon>
    </lineage>
</organism>
<dbReference type="InterPro" id="IPR004193">
    <property type="entry name" value="Glyco_hydro_13_N"/>
</dbReference>
<dbReference type="InterPro" id="IPR044143">
    <property type="entry name" value="GlgB_N_E_set_prok"/>
</dbReference>
<keyword evidence="4" id="KW-0326">Glycosidase</keyword>
<feature type="region of interest" description="Disordered" evidence="2">
    <location>
        <begin position="141"/>
        <end position="172"/>
    </location>
</feature>
<dbReference type="CDD" id="cd02855">
    <property type="entry name" value="E_set_GBE_prok_N"/>
    <property type="match status" value="1"/>
</dbReference>
<proteinExistence type="predicted"/>
<dbReference type="InterPro" id="IPR014756">
    <property type="entry name" value="Ig_E-set"/>
</dbReference>
<dbReference type="Gene3D" id="3.20.20.80">
    <property type="entry name" value="Glycosidases"/>
    <property type="match status" value="1"/>
</dbReference>
<dbReference type="OrthoDB" id="226102at2"/>
<feature type="domain" description="Glycoside hydrolase family 13 N-terminal" evidence="3">
    <location>
        <begin position="18"/>
        <end position="94"/>
    </location>
</feature>
<name>A0A5C5V4F0_9BACT</name>
<evidence type="ECO:0000313" key="5">
    <source>
        <dbReference type="Proteomes" id="UP000318878"/>
    </source>
</evidence>
<comment type="caution">
    <text evidence="4">The sequence shown here is derived from an EMBL/GenBank/DDBJ whole genome shotgun (WGS) entry which is preliminary data.</text>
</comment>
<dbReference type="SUPFAM" id="SSF81296">
    <property type="entry name" value="E set domains"/>
    <property type="match status" value="1"/>
</dbReference>
<evidence type="ECO:0000259" key="3">
    <source>
        <dbReference type="Pfam" id="PF02922"/>
    </source>
</evidence>
<dbReference type="GO" id="GO:0005975">
    <property type="term" value="P:carbohydrate metabolic process"/>
    <property type="evidence" value="ECO:0007669"/>
    <property type="project" value="InterPro"/>
</dbReference>
<evidence type="ECO:0000256" key="2">
    <source>
        <dbReference type="SAM" id="MobiDB-lite"/>
    </source>
</evidence>
<dbReference type="Gene3D" id="2.60.40.10">
    <property type="entry name" value="Immunoglobulins"/>
    <property type="match status" value="1"/>
</dbReference>